<dbReference type="RefSeq" id="WP_145715238.1">
    <property type="nucleotide sequence ID" value="NZ_BAAAFY010000001.1"/>
</dbReference>
<dbReference type="InterPro" id="IPR041921">
    <property type="entry name" value="NuoE_N"/>
</dbReference>
<proteinExistence type="inferred from homology"/>
<dbReference type="EMBL" id="VLLG01000003">
    <property type="protein sequence ID" value="TWI89142.1"/>
    <property type="molecule type" value="Genomic_DNA"/>
</dbReference>
<sequence length="155" mass="17631">MLTQTEITKIEHEVQQVPVRKAAVIEALKIVQEQRRWVSDENVEDIAALLGMSADEVDSVATFYNLIFRQPVGRHVILLCDSISCWVMGYEDIRHTLLELLAIKKYGQTTADGRFTLLPNPCLGTCDHAPALMIDNDLYRDLKVEMLQGILNKYE</sequence>
<comment type="caution">
    <text evidence="8">The sequence shown here is derived from an EMBL/GenBank/DDBJ whole genome shotgun (WGS) entry which is preliminary data.</text>
</comment>
<keyword evidence="3 7" id="KW-0479">Metal-binding</keyword>
<evidence type="ECO:0000256" key="2">
    <source>
        <dbReference type="ARBA" id="ARBA00022714"/>
    </source>
</evidence>
<keyword evidence="9" id="KW-1185">Reference proteome</keyword>
<keyword evidence="2 7" id="KW-0001">2Fe-2S</keyword>
<dbReference type="GO" id="GO:0051537">
    <property type="term" value="F:2 iron, 2 sulfur cluster binding"/>
    <property type="evidence" value="ECO:0007669"/>
    <property type="project" value="UniProtKB-KW"/>
</dbReference>
<evidence type="ECO:0000256" key="1">
    <source>
        <dbReference type="ARBA" id="ARBA00010643"/>
    </source>
</evidence>
<comment type="cofactor">
    <cofactor evidence="7">
        <name>[2Fe-2S] cluster</name>
        <dbReference type="ChEBI" id="CHEBI:190135"/>
    </cofactor>
    <text evidence="7">Binds 1 [2Fe-2S] cluster.</text>
</comment>
<dbReference type="Gene3D" id="3.40.30.10">
    <property type="entry name" value="Glutaredoxin"/>
    <property type="match status" value="1"/>
</dbReference>
<dbReference type="NCBIfam" id="TIGR01958">
    <property type="entry name" value="nuoE_fam"/>
    <property type="match status" value="1"/>
</dbReference>
<evidence type="ECO:0000313" key="9">
    <source>
        <dbReference type="Proteomes" id="UP000316778"/>
    </source>
</evidence>
<dbReference type="AlphaFoldDB" id="A0A562T6M2"/>
<dbReference type="FunFam" id="1.10.10.1590:FF:000001">
    <property type="entry name" value="NADH-quinone oxidoreductase subunit E"/>
    <property type="match status" value="1"/>
</dbReference>
<keyword evidence="4 7" id="KW-0408">Iron</keyword>
<organism evidence="8 9">
    <name type="scientific">Chitinophaga japonensis</name>
    <name type="common">Flexibacter japonensis</name>
    <dbReference type="NCBI Taxonomy" id="104662"/>
    <lineage>
        <taxon>Bacteria</taxon>
        <taxon>Pseudomonadati</taxon>
        <taxon>Bacteroidota</taxon>
        <taxon>Chitinophagia</taxon>
        <taxon>Chitinophagales</taxon>
        <taxon>Chitinophagaceae</taxon>
        <taxon>Chitinophaga</taxon>
    </lineage>
</organism>
<feature type="binding site" evidence="7">
    <location>
        <position position="122"/>
    </location>
    <ligand>
        <name>[2Fe-2S] cluster</name>
        <dbReference type="ChEBI" id="CHEBI:190135"/>
    </ligand>
</feature>
<evidence type="ECO:0000256" key="3">
    <source>
        <dbReference type="ARBA" id="ARBA00022723"/>
    </source>
</evidence>
<evidence type="ECO:0000256" key="6">
    <source>
        <dbReference type="ARBA" id="ARBA00034078"/>
    </source>
</evidence>
<protein>
    <submittedName>
        <fullName evidence="8">NADH dehydrogenase subunit E</fullName>
    </submittedName>
</protein>
<dbReference type="InterPro" id="IPR042128">
    <property type="entry name" value="NuoE_dom"/>
</dbReference>
<evidence type="ECO:0000256" key="7">
    <source>
        <dbReference type="PIRSR" id="PIRSR000216-1"/>
    </source>
</evidence>
<dbReference type="PROSITE" id="PS01099">
    <property type="entry name" value="COMPLEX1_24K"/>
    <property type="match status" value="1"/>
</dbReference>
<dbReference type="SUPFAM" id="SSF52833">
    <property type="entry name" value="Thioredoxin-like"/>
    <property type="match status" value="1"/>
</dbReference>
<gene>
    <name evidence="8" type="ORF">LX66_3236</name>
</gene>
<dbReference type="Pfam" id="PF01257">
    <property type="entry name" value="2Fe-2S_thioredx"/>
    <property type="match status" value="1"/>
</dbReference>
<evidence type="ECO:0000256" key="4">
    <source>
        <dbReference type="ARBA" id="ARBA00023004"/>
    </source>
</evidence>
<feature type="binding site" evidence="7">
    <location>
        <position position="80"/>
    </location>
    <ligand>
        <name>[2Fe-2S] cluster</name>
        <dbReference type="ChEBI" id="CHEBI:190135"/>
    </ligand>
</feature>
<dbReference type="NCBIfam" id="NF005722">
    <property type="entry name" value="PRK07539.1-2"/>
    <property type="match status" value="1"/>
</dbReference>
<dbReference type="InterPro" id="IPR036249">
    <property type="entry name" value="Thioredoxin-like_sf"/>
</dbReference>
<dbReference type="PANTHER" id="PTHR10371:SF3">
    <property type="entry name" value="NADH DEHYDROGENASE [UBIQUINONE] FLAVOPROTEIN 2, MITOCHONDRIAL"/>
    <property type="match status" value="1"/>
</dbReference>
<dbReference type="PANTHER" id="PTHR10371">
    <property type="entry name" value="NADH DEHYDROGENASE UBIQUINONE FLAVOPROTEIN 2, MITOCHONDRIAL"/>
    <property type="match status" value="1"/>
</dbReference>
<keyword evidence="5 7" id="KW-0411">Iron-sulfur</keyword>
<dbReference type="GO" id="GO:0046872">
    <property type="term" value="F:metal ion binding"/>
    <property type="evidence" value="ECO:0007669"/>
    <property type="project" value="UniProtKB-KW"/>
</dbReference>
<feature type="binding site" evidence="7">
    <location>
        <position position="85"/>
    </location>
    <ligand>
        <name>[2Fe-2S] cluster</name>
        <dbReference type="ChEBI" id="CHEBI:190135"/>
    </ligand>
</feature>
<evidence type="ECO:0000313" key="8">
    <source>
        <dbReference type="EMBL" id="TWI89142.1"/>
    </source>
</evidence>
<dbReference type="InterPro" id="IPR002023">
    <property type="entry name" value="NuoE-like"/>
</dbReference>
<dbReference type="CDD" id="cd03064">
    <property type="entry name" value="TRX_Fd_NuoE"/>
    <property type="match status" value="1"/>
</dbReference>
<dbReference type="Proteomes" id="UP000316778">
    <property type="component" value="Unassembled WGS sequence"/>
</dbReference>
<dbReference type="PIRSF" id="PIRSF000216">
    <property type="entry name" value="NADH_DH_24kDa"/>
    <property type="match status" value="1"/>
</dbReference>
<dbReference type="OrthoDB" id="9807941at2"/>
<evidence type="ECO:0000256" key="5">
    <source>
        <dbReference type="ARBA" id="ARBA00023014"/>
    </source>
</evidence>
<dbReference type="FunFam" id="3.40.30.10:FF:000015">
    <property type="entry name" value="NADH-quinone oxidoreductase subunit E"/>
    <property type="match status" value="1"/>
</dbReference>
<accession>A0A562T6M2</accession>
<dbReference type="GO" id="GO:0003954">
    <property type="term" value="F:NADH dehydrogenase activity"/>
    <property type="evidence" value="ECO:0007669"/>
    <property type="project" value="TreeGrafter"/>
</dbReference>
<dbReference type="Gene3D" id="1.10.10.1590">
    <property type="entry name" value="NADH-quinone oxidoreductase subunit E"/>
    <property type="match status" value="1"/>
</dbReference>
<reference evidence="8 9" key="1">
    <citation type="journal article" date="2013" name="Stand. Genomic Sci.">
        <title>Genomic Encyclopedia of Type Strains, Phase I: The one thousand microbial genomes (KMG-I) project.</title>
        <authorList>
            <person name="Kyrpides N.C."/>
            <person name="Woyke T."/>
            <person name="Eisen J.A."/>
            <person name="Garrity G."/>
            <person name="Lilburn T.G."/>
            <person name="Beck B.J."/>
            <person name="Whitman W.B."/>
            <person name="Hugenholtz P."/>
            <person name="Klenk H.P."/>
        </authorList>
    </citation>
    <scope>NUCLEOTIDE SEQUENCE [LARGE SCALE GENOMIC DNA]</scope>
    <source>
        <strain evidence="8 9">DSM 13484</strain>
    </source>
</reference>
<name>A0A562T6M2_CHIJA</name>
<comment type="cofactor">
    <cofactor evidence="6">
        <name>[2Fe-2S] cluster</name>
        <dbReference type="ChEBI" id="CHEBI:190135"/>
    </cofactor>
</comment>
<feature type="binding site" evidence="7">
    <location>
        <position position="126"/>
    </location>
    <ligand>
        <name>[2Fe-2S] cluster</name>
        <dbReference type="ChEBI" id="CHEBI:190135"/>
    </ligand>
</feature>
<comment type="similarity">
    <text evidence="1">Belongs to the complex I 24 kDa subunit family.</text>
</comment>